<comment type="caution">
    <text evidence="1">The sequence shown here is derived from an EMBL/GenBank/DDBJ whole genome shotgun (WGS) entry which is preliminary data.</text>
</comment>
<organism evidence="1 2">
    <name type="scientific">Dellaglioa carnosa</name>
    <dbReference type="NCBI Taxonomy" id="2995136"/>
    <lineage>
        <taxon>Bacteria</taxon>
        <taxon>Bacillati</taxon>
        <taxon>Bacillota</taxon>
        <taxon>Bacilli</taxon>
        <taxon>Lactobacillales</taxon>
        <taxon>Lactobacillaceae</taxon>
        <taxon>Dellaglioa</taxon>
    </lineage>
</organism>
<proteinExistence type="predicted"/>
<accession>A0ABT4JMR9</accession>
<dbReference type="InterPro" id="IPR015046">
    <property type="entry name" value="LciA_Immunity-like"/>
</dbReference>
<dbReference type="InterPro" id="IPR053739">
    <property type="entry name" value="Bact_Immunity_Domain_sf"/>
</dbReference>
<keyword evidence="2" id="KW-1185">Reference proteome</keyword>
<protein>
    <submittedName>
        <fullName evidence="1">Bacteriocin immunity protein</fullName>
    </submittedName>
</protein>
<dbReference type="EMBL" id="JANXLI010000004">
    <property type="protein sequence ID" value="MCZ2491641.1"/>
    <property type="molecule type" value="Genomic_DNA"/>
</dbReference>
<dbReference type="Proteomes" id="UP001081467">
    <property type="component" value="Unassembled WGS sequence"/>
</dbReference>
<sequence length="96" mass="11014">MKFIKWFSGGNDRSEEAIKIISSLVSELDDRSNSLSLVLSNYKKELTEKRTSVPFILSRMNIDISNALKQDKLLLNTEQSKKLKQLTALSNIRYGY</sequence>
<dbReference type="RefSeq" id="WP_269024073.1">
    <property type="nucleotide sequence ID" value="NZ_JANXKW010000004.1"/>
</dbReference>
<gene>
    <name evidence="1" type="ORF">N0K80_05650</name>
</gene>
<dbReference type="Pfam" id="PF08951">
    <property type="entry name" value="EntA_Immun"/>
    <property type="match status" value="1"/>
</dbReference>
<dbReference type="Gene3D" id="1.20.1440.140">
    <property type="match status" value="1"/>
</dbReference>
<evidence type="ECO:0000313" key="1">
    <source>
        <dbReference type="EMBL" id="MCZ2491641.1"/>
    </source>
</evidence>
<evidence type="ECO:0000313" key="2">
    <source>
        <dbReference type="Proteomes" id="UP001081467"/>
    </source>
</evidence>
<name>A0ABT4JMR9_9LACO</name>
<reference evidence="1" key="1">
    <citation type="submission" date="2022-09" db="EMBL/GenBank/DDBJ databases">
        <title>Diversity of Dellaglioa algida.</title>
        <authorList>
            <person name="Matthias E."/>
            <person name="Werum V."/>
        </authorList>
    </citation>
    <scope>NUCLEOTIDE SEQUENCE</scope>
    <source>
        <strain evidence="1">TMW 2.2523</strain>
    </source>
</reference>